<gene>
    <name evidence="3" type="ORF">CCS01_10780</name>
</gene>
<dbReference type="OrthoDB" id="7856199at2"/>
<organism evidence="3 4">
    <name type="scientific">Rhodopila globiformis</name>
    <name type="common">Rhodopseudomonas globiformis</name>
    <dbReference type="NCBI Taxonomy" id="1071"/>
    <lineage>
        <taxon>Bacteria</taxon>
        <taxon>Pseudomonadati</taxon>
        <taxon>Pseudomonadota</taxon>
        <taxon>Alphaproteobacteria</taxon>
        <taxon>Acetobacterales</taxon>
        <taxon>Acetobacteraceae</taxon>
        <taxon>Rhodopila</taxon>
    </lineage>
</organism>
<feature type="domain" description="Methyltransferase type 11" evidence="2">
    <location>
        <begin position="71"/>
        <end position="169"/>
    </location>
</feature>
<dbReference type="PANTHER" id="PTHR44068:SF11">
    <property type="entry name" value="GERANYL DIPHOSPHATE 2-C-METHYLTRANSFERASE"/>
    <property type="match status" value="1"/>
</dbReference>
<dbReference type="InterPro" id="IPR029063">
    <property type="entry name" value="SAM-dependent_MTases_sf"/>
</dbReference>
<evidence type="ECO:0000313" key="4">
    <source>
        <dbReference type="Proteomes" id="UP000239724"/>
    </source>
</evidence>
<reference evidence="3 4" key="1">
    <citation type="journal article" date="2018" name="Arch. Microbiol.">
        <title>New insights into the metabolic potential of the phototrophic purple bacterium Rhodopila globiformis DSM 161(T) from its draft genome sequence and evidence for a vanadium-dependent nitrogenase.</title>
        <authorList>
            <person name="Imhoff J.F."/>
            <person name="Rahn T."/>
            <person name="Kunzel S."/>
            <person name="Neulinger S.C."/>
        </authorList>
    </citation>
    <scope>NUCLEOTIDE SEQUENCE [LARGE SCALE GENOMIC DNA]</scope>
    <source>
        <strain evidence="3 4">DSM 161</strain>
    </source>
</reference>
<protein>
    <recommendedName>
        <fullName evidence="2">Methyltransferase type 11 domain-containing protein</fullName>
    </recommendedName>
</protein>
<dbReference type="RefSeq" id="WP_104518859.1">
    <property type="nucleotide sequence ID" value="NZ_NHRY01000109.1"/>
</dbReference>
<dbReference type="Gene3D" id="3.40.50.150">
    <property type="entry name" value="Vaccinia Virus protein VP39"/>
    <property type="match status" value="1"/>
</dbReference>
<dbReference type="InterPro" id="IPR013216">
    <property type="entry name" value="Methyltransf_11"/>
</dbReference>
<comment type="caution">
    <text evidence="3">The sequence shown here is derived from an EMBL/GenBank/DDBJ whole genome shotgun (WGS) entry which is preliminary data.</text>
</comment>
<dbReference type="PANTHER" id="PTHR44068">
    <property type="entry name" value="ZGC:194242"/>
    <property type="match status" value="1"/>
</dbReference>
<proteinExistence type="predicted"/>
<dbReference type="AlphaFoldDB" id="A0A2S6NIJ2"/>
<dbReference type="InterPro" id="IPR050447">
    <property type="entry name" value="Erg6_SMT_methyltransf"/>
</dbReference>
<evidence type="ECO:0000256" key="1">
    <source>
        <dbReference type="ARBA" id="ARBA00022679"/>
    </source>
</evidence>
<accession>A0A2S6NIJ2</accession>
<name>A0A2S6NIJ2_RHOGL</name>
<dbReference type="Proteomes" id="UP000239724">
    <property type="component" value="Unassembled WGS sequence"/>
</dbReference>
<dbReference type="GO" id="GO:0008757">
    <property type="term" value="F:S-adenosylmethionine-dependent methyltransferase activity"/>
    <property type="evidence" value="ECO:0007669"/>
    <property type="project" value="InterPro"/>
</dbReference>
<keyword evidence="1" id="KW-0808">Transferase</keyword>
<dbReference type="SUPFAM" id="SSF53335">
    <property type="entry name" value="S-adenosyl-L-methionine-dependent methyltransferases"/>
    <property type="match status" value="1"/>
</dbReference>
<sequence length="279" mass="30307">MTDDVAVHYAPAGEQDGLLDRILEALARAGKDIERLTIDDLAPVDEFHSRRRRATEELAQMLAPRASDHVIDIGSGIGGPSRYLAATYGCRVSGVDLTPAFVAAANALTGRVGLADRVSFRQGSALDLPFGEASFDLAWSQNVAMNIQDRPRYYAEMFRVLKPGGRLAIQDVAQGPGGAVIIPVMWASRPELSFLRTPEETRSLLEAAGFEVLEWADVSDAAMTEAAAEREQIRAAGGPPLLGIHVIVGPSAREKMRNGQRNQQERRTVLINALLRRPD</sequence>
<dbReference type="CDD" id="cd02440">
    <property type="entry name" value="AdoMet_MTases"/>
    <property type="match status" value="1"/>
</dbReference>
<dbReference type="Pfam" id="PF08241">
    <property type="entry name" value="Methyltransf_11"/>
    <property type="match status" value="1"/>
</dbReference>
<evidence type="ECO:0000259" key="2">
    <source>
        <dbReference type="Pfam" id="PF08241"/>
    </source>
</evidence>
<evidence type="ECO:0000313" key="3">
    <source>
        <dbReference type="EMBL" id="PPQ34478.1"/>
    </source>
</evidence>
<dbReference type="EMBL" id="NHRY01000109">
    <property type="protein sequence ID" value="PPQ34478.1"/>
    <property type="molecule type" value="Genomic_DNA"/>
</dbReference>
<keyword evidence="4" id="KW-1185">Reference proteome</keyword>